<gene>
    <name evidence="3" type="ORF">MPDQ_006572</name>
</gene>
<sequence>MQRKTRFVCVSDTHAHSPADGCFKLPAGDVLIHAGDLTKQGSLSELRRTMDWICKADFEVCMNETGLIVSVVRPVKHVITEMMNFSALFLPGNHDITLDADFYAKHGSSFHWQNTQDPNECIQVVTRSSPSVVFLQHQTAIVRLTRATGPRTIFKIFGSPFSQFKGNWAFGYDSADARALWSQIPHDADIVVTHTPPYSHCDRNADGHPVGCKVLRMALGNVKPLLAVCGHIHESRGYERIRWGSSSPGNGNQHPLELQTTPGTLPPMGSKKQNLIDLTGKKGEGLDNDGFAIRNVPGVLFSLESPSQSILILPSASSQSSASPDDKDEVQSRQNGCINNPMQQEIQSRRRETCLVNAAIMATSWPFKGGKRFNAPIVVDLNLPVWGEVNGG</sequence>
<accession>A0A507R4G9</accession>
<dbReference type="Gene3D" id="3.60.21.10">
    <property type="match status" value="2"/>
</dbReference>
<feature type="region of interest" description="Disordered" evidence="1">
    <location>
        <begin position="314"/>
        <end position="345"/>
    </location>
</feature>
<dbReference type="PANTHER" id="PTHR12905:SF16">
    <property type="entry name" value="SER_THR PROTEIN PHOSPHATASE FAMILY PROTEIN (AFU_ORTHOLOGUE AFUA_1G06000)"/>
    <property type="match status" value="1"/>
</dbReference>
<evidence type="ECO:0000259" key="2">
    <source>
        <dbReference type="Pfam" id="PF00149"/>
    </source>
</evidence>
<dbReference type="CDD" id="cd07379">
    <property type="entry name" value="MPP_239FB"/>
    <property type="match status" value="1"/>
</dbReference>
<comment type="caution">
    <text evidence="3">The sequence shown here is derived from an EMBL/GenBank/DDBJ whole genome shotgun (WGS) entry which is preliminary data.</text>
</comment>
<feature type="domain" description="Calcineurin-like phosphoesterase" evidence="2">
    <location>
        <begin position="6"/>
        <end position="234"/>
    </location>
</feature>
<dbReference type="AlphaFoldDB" id="A0A507R4G9"/>
<dbReference type="InterPro" id="IPR004843">
    <property type="entry name" value="Calcineurin-like_PHP"/>
</dbReference>
<proteinExistence type="predicted"/>
<organism evidence="3 4">
    <name type="scientific">Monascus purpureus</name>
    <name type="common">Red mold</name>
    <name type="synonym">Monascus anka</name>
    <dbReference type="NCBI Taxonomy" id="5098"/>
    <lineage>
        <taxon>Eukaryota</taxon>
        <taxon>Fungi</taxon>
        <taxon>Dikarya</taxon>
        <taxon>Ascomycota</taxon>
        <taxon>Pezizomycotina</taxon>
        <taxon>Eurotiomycetes</taxon>
        <taxon>Eurotiomycetidae</taxon>
        <taxon>Eurotiales</taxon>
        <taxon>Aspergillaceae</taxon>
        <taxon>Monascus</taxon>
    </lineage>
</organism>
<dbReference type="Pfam" id="PF00149">
    <property type="entry name" value="Metallophos"/>
    <property type="match status" value="1"/>
</dbReference>
<dbReference type="GO" id="GO:0016787">
    <property type="term" value="F:hydrolase activity"/>
    <property type="evidence" value="ECO:0007669"/>
    <property type="project" value="InterPro"/>
</dbReference>
<evidence type="ECO:0000256" key="1">
    <source>
        <dbReference type="SAM" id="MobiDB-lite"/>
    </source>
</evidence>
<evidence type="ECO:0000313" key="4">
    <source>
        <dbReference type="Proteomes" id="UP000319663"/>
    </source>
</evidence>
<dbReference type="SUPFAM" id="SSF56300">
    <property type="entry name" value="Metallo-dependent phosphatases"/>
    <property type="match status" value="1"/>
</dbReference>
<dbReference type="EMBL" id="VIFY01000006">
    <property type="protein sequence ID" value="TQB76795.1"/>
    <property type="molecule type" value="Genomic_DNA"/>
</dbReference>
<dbReference type="InterPro" id="IPR029052">
    <property type="entry name" value="Metallo-depent_PP-like"/>
</dbReference>
<evidence type="ECO:0000313" key="3">
    <source>
        <dbReference type="EMBL" id="TQB76795.1"/>
    </source>
</evidence>
<feature type="compositionally biased region" description="Low complexity" evidence="1">
    <location>
        <begin position="314"/>
        <end position="323"/>
    </location>
</feature>
<dbReference type="Proteomes" id="UP000319663">
    <property type="component" value="Unassembled WGS sequence"/>
</dbReference>
<dbReference type="InterPro" id="IPR051693">
    <property type="entry name" value="UPF0046_metallophosphoest"/>
</dbReference>
<dbReference type="PANTHER" id="PTHR12905">
    <property type="entry name" value="METALLOPHOSPHOESTERASE"/>
    <property type="match status" value="1"/>
</dbReference>
<name>A0A507R4G9_MONPU</name>
<keyword evidence="4" id="KW-1185">Reference proteome</keyword>
<protein>
    <recommendedName>
        <fullName evidence="2">Calcineurin-like phosphoesterase domain-containing protein</fullName>
    </recommendedName>
</protein>
<reference evidence="3 4" key="1">
    <citation type="submission" date="2019-06" db="EMBL/GenBank/DDBJ databases">
        <title>Wine fermentation using esterase from Monascus purpureus.</title>
        <authorList>
            <person name="Geng C."/>
            <person name="Zhang Y."/>
        </authorList>
    </citation>
    <scope>NUCLEOTIDE SEQUENCE [LARGE SCALE GENOMIC DNA]</scope>
    <source>
        <strain evidence="3">HQ1</strain>
    </source>
</reference>
<feature type="compositionally biased region" description="Polar residues" evidence="1">
    <location>
        <begin position="332"/>
        <end position="345"/>
    </location>
</feature>